<dbReference type="EMBL" id="AOSK01000068">
    <property type="protein sequence ID" value="EYD75648.1"/>
    <property type="molecule type" value="Genomic_DNA"/>
</dbReference>
<dbReference type="InterPro" id="IPR051200">
    <property type="entry name" value="Host-pathogen_enzymatic-act"/>
</dbReference>
<dbReference type="HOGENOM" id="CLU_2603868_0_0_5"/>
<evidence type="ECO:0000313" key="2">
    <source>
        <dbReference type="Proteomes" id="UP000019666"/>
    </source>
</evidence>
<dbReference type="PANTHER" id="PTHR47197:SF3">
    <property type="entry name" value="DIHYDRO-HEME D1 DEHYDROGENASE"/>
    <property type="match status" value="1"/>
</dbReference>
<gene>
    <name evidence="1" type="ORF">Rumeso_02735</name>
</gene>
<dbReference type="PANTHER" id="PTHR47197">
    <property type="entry name" value="PROTEIN NIRF"/>
    <property type="match status" value="1"/>
</dbReference>
<accession>A0A017HNC7</accession>
<dbReference type="NCBIfam" id="TIGR02276">
    <property type="entry name" value="beta_rpt_yvtn"/>
    <property type="match status" value="1"/>
</dbReference>
<dbReference type="PATRIC" id="fig|442562.3.peg.2690"/>
<keyword evidence="2" id="KW-1185">Reference proteome</keyword>
<reference evidence="1 2" key="1">
    <citation type="submission" date="2013-02" db="EMBL/GenBank/DDBJ databases">
        <authorList>
            <person name="Fiebig A."/>
            <person name="Goeker M."/>
            <person name="Klenk H.-P.P."/>
        </authorList>
    </citation>
    <scope>NUCLEOTIDE SEQUENCE [LARGE SCALE GENOMIC DNA]</scope>
    <source>
        <strain evidence="1 2">DSM 19309</strain>
    </source>
</reference>
<dbReference type="STRING" id="442562.Rumeso_02735"/>
<evidence type="ECO:0000313" key="1">
    <source>
        <dbReference type="EMBL" id="EYD75648.1"/>
    </source>
</evidence>
<protein>
    <submittedName>
        <fullName evidence="1">Uncharacterized protein</fullName>
    </submittedName>
</protein>
<dbReference type="AlphaFoldDB" id="A0A017HNC7"/>
<dbReference type="InterPro" id="IPR015943">
    <property type="entry name" value="WD40/YVTN_repeat-like_dom_sf"/>
</dbReference>
<name>A0A017HNC7_9RHOB</name>
<dbReference type="SUPFAM" id="SSF51004">
    <property type="entry name" value="C-terminal (heme d1) domain of cytochrome cd1-nitrite reductase"/>
    <property type="match status" value="1"/>
</dbReference>
<organism evidence="1 2">
    <name type="scientific">Rubellimicrobium mesophilum DSM 19309</name>
    <dbReference type="NCBI Taxonomy" id="442562"/>
    <lineage>
        <taxon>Bacteria</taxon>
        <taxon>Pseudomonadati</taxon>
        <taxon>Pseudomonadota</taxon>
        <taxon>Alphaproteobacteria</taxon>
        <taxon>Rhodobacterales</taxon>
        <taxon>Roseobacteraceae</taxon>
        <taxon>Rubellimicrobium</taxon>
    </lineage>
</organism>
<dbReference type="InterPro" id="IPR011964">
    <property type="entry name" value="YVTN_b-propeller_repeat"/>
</dbReference>
<dbReference type="InterPro" id="IPR011048">
    <property type="entry name" value="Haem_d1_sf"/>
</dbReference>
<proteinExistence type="predicted"/>
<sequence length="79" mass="8652">MALGPSNRVAVIDGATWEVLDYLLVGQRVWQLAFTPDERFLVTTNGNSNDVSIIDVEAQEVVRSVQVGQQPWGVVVAPE</sequence>
<dbReference type="Proteomes" id="UP000019666">
    <property type="component" value="Unassembled WGS sequence"/>
</dbReference>
<dbReference type="Gene3D" id="2.130.10.10">
    <property type="entry name" value="YVTN repeat-like/Quinoprotein amine dehydrogenase"/>
    <property type="match status" value="1"/>
</dbReference>
<comment type="caution">
    <text evidence="1">The sequence shown here is derived from an EMBL/GenBank/DDBJ whole genome shotgun (WGS) entry which is preliminary data.</text>
</comment>